<dbReference type="AlphaFoldDB" id="H2BJZ2"/>
<keyword evidence="3" id="KW-0732">Signal</keyword>
<dbReference type="GO" id="GO:0005576">
    <property type="term" value="C:extracellular region"/>
    <property type="evidence" value="ECO:0007669"/>
    <property type="project" value="UniProtKB-SubCell"/>
</dbReference>
<sequence length="71" mass="8429">MMLKMGVVLFICLVLFPLATLQLDADQPVERLLENKQDLNPEKRSDFKMRAWRARGCCDYDWCDEFCYCCE</sequence>
<dbReference type="GO" id="GO:0008200">
    <property type="term" value="F:ion channel inhibitor activity"/>
    <property type="evidence" value="ECO:0007669"/>
    <property type="project" value="InterPro"/>
</dbReference>
<dbReference type="Pfam" id="PF02950">
    <property type="entry name" value="Conotoxin"/>
    <property type="match status" value="1"/>
</dbReference>
<dbReference type="InterPro" id="IPR004214">
    <property type="entry name" value="Conotoxin"/>
</dbReference>
<reference evidence="4" key="1">
    <citation type="journal article" date="2013" name="Toxicon">
        <title>Characterizing the evolution and functions of the M-superfamily conotoxins.</title>
        <authorList>
            <person name="Zhou M."/>
            <person name="Wang L."/>
            <person name="Wu Y."/>
            <person name="Zhu X."/>
            <person name="Feng Y."/>
            <person name="Chen Z."/>
            <person name="Li Y."/>
            <person name="Sun D."/>
            <person name="Ren Z."/>
            <person name="Xu A."/>
        </authorList>
    </citation>
    <scope>NUCLEOTIDE SEQUENCE</scope>
</reference>
<keyword evidence="2" id="KW-0964">Secreted</keyword>
<evidence type="ECO:0000256" key="3">
    <source>
        <dbReference type="SAM" id="SignalP"/>
    </source>
</evidence>
<evidence type="ECO:0000256" key="2">
    <source>
        <dbReference type="ARBA" id="ARBA00022525"/>
    </source>
</evidence>
<organism evidence="4">
    <name type="scientific">Conus vexillum</name>
    <name type="common">Flag cone</name>
    <dbReference type="NCBI Taxonomy" id="89431"/>
    <lineage>
        <taxon>Eukaryota</taxon>
        <taxon>Metazoa</taxon>
        <taxon>Spiralia</taxon>
        <taxon>Lophotrochozoa</taxon>
        <taxon>Mollusca</taxon>
        <taxon>Gastropoda</taxon>
        <taxon>Caenogastropoda</taxon>
        <taxon>Neogastropoda</taxon>
        <taxon>Conoidea</taxon>
        <taxon>Conidae</taxon>
        <taxon>Conus</taxon>
        <taxon>Rhizoconus</taxon>
    </lineage>
</organism>
<feature type="signal peptide" evidence="3">
    <location>
        <begin position="1"/>
        <end position="21"/>
    </location>
</feature>
<proteinExistence type="evidence at transcript level"/>
<evidence type="ECO:0000256" key="1">
    <source>
        <dbReference type="ARBA" id="ARBA00004613"/>
    </source>
</evidence>
<protein>
    <submittedName>
        <fullName evidence="4">M superfamily MLKM group conopeptide Vx3-Y01</fullName>
    </submittedName>
</protein>
<feature type="chain" id="PRO_5003560465" evidence="3">
    <location>
        <begin position="22"/>
        <end position="71"/>
    </location>
</feature>
<name>H2BJZ2_CONVX</name>
<dbReference type="EMBL" id="JF510626">
    <property type="protein sequence ID" value="AEX60113.1"/>
    <property type="molecule type" value="mRNA"/>
</dbReference>
<evidence type="ECO:0000313" key="4">
    <source>
        <dbReference type="EMBL" id="AEX60113.1"/>
    </source>
</evidence>
<accession>H2BJZ2</accession>
<comment type="subcellular location">
    <subcellularLocation>
        <location evidence="1">Secreted</location>
    </subcellularLocation>
</comment>